<organism evidence="2 3">
    <name type="scientific">Stenotrophomonas maltophilia</name>
    <name type="common">Pseudomonas maltophilia</name>
    <name type="synonym">Xanthomonas maltophilia</name>
    <dbReference type="NCBI Taxonomy" id="40324"/>
    <lineage>
        <taxon>Bacteria</taxon>
        <taxon>Pseudomonadati</taxon>
        <taxon>Pseudomonadota</taxon>
        <taxon>Gammaproteobacteria</taxon>
        <taxon>Lysobacterales</taxon>
        <taxon>Lysobacteraceae</taxon>
        <taxon>Stenotrophomonas</taxon>
        <taxon>Stenotrophomonas maltophilia group</taxon>
    </lineage>
</organism>
<feature type="transmembrane region" description="Helical" evidence="1">
    <location>
        <begin position="39"/>
        <end position="60"/>
    </location>
</feature>
<accession>A0A246HQS9</accession>
<dbReference type="EMBL" id="NIVS01000007">
    <property type="protein sequence ID" value="OWQ56344.1"/>
    <property type="molecule type" value="Genomic_DNA"/>
</dbReference>
<dbReference type="Proteomes" id="UP000198157">
    <property type="component" value="Unassembled WGS sequence"/>
</dbReference>
<protein>
    <recommendedName>
        <fullName evidence="4">Transmembrane protein</fullName>
    </recommendedName>
</protein>
<feature type="transmembrane region" description="Helical" evidence="1">
    <location>
        <begin position="7"/>
        <end position="33"/>
    </location>
</feature>
<reference evidence="2 3" key="1">
    <citation type="submission" date="2017-06" db="EMBL/GenBank/DDBJ databases">
        <authorList>
            <person name="Kim H.J."/>
            <person name="Triplett B.A."/>
        </authorList>
    </citation>
    <scope>NUCLEOTIDE SEQUENCE [LARGE SCALE GENOMIC DNA]</scope>
    <source>
        <strain evidence="2 3">13146</strain>
    </source>
</reference>
<dbReference type="AlphaFoldDB" id="A0A246HQS9"/>
<keyword evidence="1" id="KW-0472">Membrane</keyword>
<keyword evidence="1" id="KW-0812">Transmembrane</keyword>
<feature type="transmembrane region" description="Helical" evidence="1">
    <location>
        <begin position="67"/>
        <end position="86"/>
    </location>
</feature>
<comment type="caution">
    <text evidence="2">The sequence shown here is derived from an EMBL/GenBank/DDBJ whole genome shotgun (WGS) entry which is preliminary data.</text>
</comment>
<name>A0A246HQS9_STEMA</name>
<evidence type="ECO:0000313" key="3">
    <source>
        <dbReference type="Proteomes" id="UP000198157"/>
    </source>
</evidence>
<proteinExistence type="predicted"/>
<feature type="transmembrane region" description="Helical" evidence="1">
    <location>
        <begin position="92"/>
        <end position="114"/>
    </location>
</feature>
<sequence length="124" mass="13423">MHSRHLFNLLISWVTAYFVAIGALVLVCVAVTLAMMTGAGWAVIVAAGLLAAAPAVALPFSRRVAKWLLLLAYTGLAAAFVWLAFWPRAGEASVPLIKGVVVAFAALLVIRLLLAWRNDRRQKR</sequence>
<evidence type="ECO:0008006" key="4">
    <source>
        <dbReference type="Google" id="ProtNLM"/>
    </source>
</evidence>
<keyword evidence="1" id="KW-1133">Transmembrane helix</keyword>
<gene>
    <name evidence="2" type="ORF">CEE60_02385</name>
</gene>
<evidence type="ECO:0000256" key="1">
    <source>
        <dbReference type="SAM" id="Phobius"/>
    </source>
</evidence>
<evidence type="ECO:0000313" key="2">
    <source>
        <dbReference type="EMBL" id="OWQ56344.1"/>
    </source>
</evidence>